<dbReference type="SUPFAM" id="SSF56300">
    <property type="entry name" value="Metallo-dependent phosphatases"/>
    <property type="match status" value="1"/>
</dbReference>
<organism evidence="7 8">
    <name type="scientific">Haoranjiania flava</name>
    <dbReference type="NCBI Taxonomy" id="1856322"/>
    <lineage>
        <taxon>Bacteria</taxon>
        <taxon>Pseudomonadati</taxon>
        <taxon>Bacteroidota</taxon>
        <taxon>Chitinophagia</taxon>
        <taxon>Chitinophagales</taxon>
        <taxon>Chitinophagaceae</taxon>
        <taxon>Haoranjiania</taxon>
    </lineage>
</organism>
<dbReference type="Gene3D" id="3.60.21.10">
    <property type="match status" value="1"/>
</dbReference>
<gene>
    <name evidence="7" type="ORF">OD355_06130</name>
</gene>
<keyword evidence="1" id="KW-1003">Cell membrane</keyword>
<feature type="domain" description="Calcineurin-like phosphoesterase" evidence="6">
    <location>
        <begin position="7"/>
        <end position="206"/>
    </location>
</feature>
<dbReference type="GO" id="GO:0046872">
    <property type="term" value="F:metal ion binding"/>
    <property type="evidence" value="ECO:0007669"/>
    <property type="project" value="UniProtKB-KW"/>
</dbReference>
<evidence type="ECO:0000256" key="2">
    <source>
        <dbReference type="ARBA" id="ARBA00022519"/>
    </source>
</evidence>
<dbReference type="Pfam" id="PF00149">
    <property type="entry name" value="Metallophos"/>
    <property type="match status" value="1"/>
</dbReference>
<dbReference type="Proteomes" id="UP001209317">
    <property type="component" value="Unassembled WGS sequence"/>
</dbReference>
<keyword evidence="2" id="KW-0997">Cell inner membrane</keyword>
<keyword evidence="8" id="KW-1185">Reference proteome</keyword>
<evidence type="ECO:0000256" key="1">
    <source>
        <dbReference type="ARBA" id="ARBA00022475"/>
    </source>
</evidence>
<dbReference type="InterPro" id="IPR043461">
    <property type="entry name" value="LpxH-like"/>
</dbReference>
<evidence type="ECO:0000313" key="7">
    <source>
        <dbReference type="EMBL" id="MCU7694094.1"/>
    </source>
</evidence>
<evidence type="ECO:0000256" key="5">
    <source>
        <dbReference type="ARBA" id="ARBA00023211"/>
    </source>
</evidence>
<dbReference type="PANTHER" id="PTHR34990:SF2">
    <property type="entry name" value="BLL8164 PROTEIN"/>
    <property type="match status" value="1"/>
</dbReference>
<name>A0AAE3LK69_9BACT</name>
<dbReference type="GO" id="GO:0016020">
    <property type="term" value="C:membrane"/>
    <property type="evidence" value="ECO:0007669"/>
    <property type="project" value="GOC"/>
</dbReference>
<reference evidence="7" key="1">
    <citation type="submission" date="2022-10" db="EMBL/GenBank/DDBJ databases">
        <authorList>
            <person name="Kim H.S."/>
            <person name="Kim J.-S."/>
            <person name="Suh M.K."/>
            <person name="Eom M.K."/>
            <person name="Lee J.-S."/>
        </authorList>
    </citation>
    <scope>NUCLEOTIDE SEQUENCE</scope>
    <source>
        <strain evidence="7">LIP-5</strain>
    </source>
</reference>
<dbReference type="GO" id="GO:0008758">
    <property type="term" value="F:UDP-2,3-diacylglucosamine hydrolase activity"/>
    <property type="evidence" value="ECO:0007669"/>
    <property type="project" value="TreeGrafter"/>
</dbReference>
<evidence type="ECO:0000259" key="6">
    <source>
        <dbReference type="Pfam" id="PF00149"/>
    </source>
</evidence>
<evidence type="ECO:0000256" key="4">
    <source>
        <dbReference type="ARBA" id="ARBA00023136"/>
    </source>
</evidence>
<sequence>MNRRHLPLIVISDVHLGTYGCHATELLLYLKSVQPGTLILNGDIIDGWQFSKSYFPPAHFAVIREIFKLITLGTKVIYLTGNHDEFLRKYTDLEIGNIHLANKYLLNIDDKKMWFFHGDVFDNSTKGFAKILARLGGKGYDLLILMNRAVNYLLKLTGRERVSFSKKIKNSVKQAIAFINDFEQTIAALAIEKQYDYVVCGHIHQPTKKVIETETGFVNYLNSGDWIENLTALEYDNKEWKIFQYNDADFILERAMLPSFKNKKAVDTETEISFLYNLKNY</sequence>
<dbReference type="CDD" id="cd07398">
    <property type="entry name" value="MPP_YbbF-LpxH"/>
    <property type="match status" value="1"/>
</dbReference>
<evidence type="ECO:0000313" key="8">
    <source>
        <dbReference type="Proteomes" id="UP001209317"/>
    </source>
</evidence>
<accession>A0AAE3LK69</accession>
<proteinExistence type="predicted"/>
<dbReference type="GO" id="GO:0009245">
    <property type="term" value="P:lipid A biosynthetic process"/>
    <property type="evidence" value="ECO:0007669"/>
    <property type="project" value="TreeGrafter"/>
</dbReference>
<keyword evidence="4" id="KW-0472">Membrane</keyword>
<keyword evidence="3" id="KW-0479">Metal-binding</keyword>
<dbReference type="RefSeq" id="WP_263037579.1">
    <property type="nucleotide sequence ID" value="NZ_JAOTPL010000006.1"/>
</dbReference>
<evidence type="ECO:0000256" key="3">
    <source>
        <dbReference type="ARBA" id="ARBA00022723"/>
    </source>
</evidence>
<dbReference type="AlphaFoldDB" id="A0AAE3LK69"/>
<comment type="caution">
    <text evidence="7">The sequence shown here is derived from an EMBL/GenBank/DDBJ whole genome shotgun (WGS) entry which is preliminary data.</text>
</comment>
<dbReference type="InterPro" id="IPR004843">
    <property type="entry name" value="Calcineurin-like_PHP"/>
</dbReference>
<protein>
    <submittedName>
        <fullName evidence="7">UDP-2,3-diacylglucosamine diphosphatase</fullName>
    </submittedName>
</protein>
<keyword evidence="5" id="KW-0464">Manganese</keyword>
<dbReference type="EMBL" id="JAOTPL010000006">
    <property type="protein sequence ID" value="MCU7694094.1"/>
    <property type="molecule type" value="Genomic_DNA"/>
</dbReference>
<dbReference type="InterPro" id="IPR029052">
    <property type="entry name" value="Metallo-depent_PP-like"/>
</dbReference>
<dbReference type="PANTHER" id="PTHR34990">
    <property type="entry name" value="UDP-2,3-DIACYLGLUCOSAMINE HYDROLASE-RELATED"/>
    <property type="match status" value="1"/>
</dbReference>